<keyword evidence="8" id="KW-0472">Membrane</keyword>
<evidence type="ECO:0000313" key="9">
    <source>
        <dbReference type="EMBL" id="KAJ8496687.1"/>
    </source>
</evidence>
<dbReference type="GO" id="GO:0020037">
    <property type="term" value="F:heme binding"/>
    <property type="evidence" value="ECO:0007669"/>
    <property type="project" value="InterPro"/>
</dbReference>
<dbReference type="InterPro" id="IPR017972">
    <property type="entry name" value="Cyt_P450_CS"/>
</dbReference>
<dbReference type="InterPro" id="IPR036396">
    <property type="entry name" value="Cyt_P450_sf"/>
</dbReference>
<sequence length="2041" mass="229047">MPDLSTLVLTGLAAVLMIHIVRWYFNPLRKIPTVGGSSFPLLSYIAALRCMFDGKAVVEEGYKKYYGSAFKVALFDGWMVHVSGPEMIDELKRRPDDELSFSEGADETLQTIYTMGADVHYDPYHIPLVRDKLTRNLPVIVPDVIDEVTVAFQEYIPGNNGVELVTHDEGWVQVDVLKTMRDIVARASNRVFIGLPGCRNQEYLDMAVNYTLGVFRDKMIIMLFPDFLKNLANRLWGRNAASVRRAAAQLKPVIEERRREMAHYGEDWVDKPNDMLQWIIEEAGDDESRRSTEAIIRRLFVLNFAAIHTSALGITQAVYHLAEHPEWQDELREEVDRVVAEDGWTFEAMAKMWKVDSFMRETMRYNGIGLGSLLRRAEKDVVLSDGTFIPRGTILSAVAYSLHRDETIYDEPDVFDPFRFARKRAEKGEETRHQFVTASAEYIPFGLGRHACPGRFFASNELKAMLAYVVANYDVKFRDGGKKPENLFIAQAVVPSPAAEVLFPGSTRSGRREILRTQPHIHLLTHIRIAAELPRKFVHHAKSMVREGYAKYRGSVFKIAMLDQWLVVVTGPSMIEELRKRPDTELSFNEGIGEFLQTRYTLGQDVHHNTYHIDIIREKLTRSIPTILSDVIDELALAVGEHIPTRDGSWVRVNVLQKARDIIARASNRVFVGLPACRNTEFLDLAVSFTLDVVQDRATINRFPNLVKPIVGRMVGNSKRNLKRAIPHLRPIIEERRRKMAEYGEDWSDKPNDMLQWILEEAVVRQTSDEAIVQRILLVNFAAIHTSSNSITHAIYHLAERPEYLQPLREEIEPIIREEGWTKAAMAKMWKLDSFLRESQRYNGINLFSVMRKAQKDVMLSNGVTIPRGTLVAAAAESTHHDDILYKNAEVFDPFRFARQREAEGESTKHQFANTSVEYVPFGHGKHACPGRFFAANELKAMLAYLVLNYDMRFDEAHPTRPANVYMGYSIIPSPTAEVLFRKRRRGAKARPLNIVATQRVDDQIFATLSTPALGSQGGLYTLGKCVRFSTLLKLRSIDNRRMSAPSIDDGPVVSQSNTQLDTEDLLGIYAARLGVHLTVDPYCLYVRPQDKETLQYRPSNARHRLLDDCYTWMVFTARTHPRSSIGVQGDVWIDSTPHEERVYIRGPAETWLPWQHRCDHDAHHPDEKYVQLAHPWLPDRCLQFTGLDIGWYVHAALAVHSTRWDAASGKPFTAYHRLTAQCVARYRLLMNRSSASRTVFQPSHGANQQSCNSTVSTTSSHEHATYQRGPGELISTSTATNTGPFYPAPSPPSSEWPTSHSASHSSQRAISAPGALPENSQPQGSCAPYPYYAWYTPPPSAAPTESQEDPREEDPTHSSCETVSSHTNGDVQSSPTVNEFLEGLPTKPTHHTSTLMALGITTYDHLVALSALPKTAQEEFYKELQARGLSFVETLVLRSALNSLRESSPQLPGGIYSTHGSMETFLSQICPPMARHAAALKGLGVDGLHLQALARLDSESYAVFEGQLAMKEMPWVECLLFTSEEIATIRNANLNVPVIIDTYGLRLIETEASEVPRDLRHRLTGSIYTWVVYQASSDPPPAIGSKGDIWIQTLKKPRVYFKSARNDWERWERCPSVNVTPDRPTLLSQIAIYHPWLRRRRLEFDGTRLQWGVPETPWPSYLERLDQQMTASGWPKYSELSLDTVAAYLSTGPPSPGRMIVGATSPDASYDAGRTPPSPPQIIYETPSHRPVIFQPDGFTLARKSFSALGPAMPPPTGFHFFSPATIDAAQVWAKASSSVTVSKGSAKSPPPPVAVQTVSEATVRVKVEEEESVLEEREERAVLELIKRSRDDTPSPPPIEQPLKRVKIEDSTSDSIPAILNTADSAPGSNGGSGPASIFCGPAYTYERFLASLPSPLTHQEDTLKELGVTSLAYLESFATAPTSLLSEMTAELQTHGFTFMEALILRDGLASLRPPRRVFGEQPQMPESVEAFLDALQPSMACHAPMFQELGIGTAHLPILARFDAALYAEFEETLRARGLSWADRFLIKVALKTRLPL</sequence>
<feature type="region of interest" description="Disordered" evidence="7">
    <location>
        <begin position="1240"/>
        <end position="1324"/>
    </location>
</feature>
<feature type="compositionally biased region" description="Polar residues" evidence="7">
    <location>
        <begin position="1275"/>
        <end position="1284"/>
    </location>
</feature>
<feature type="compositionally biased region" description="Polar residues" evidence="7">
    <location>
        <begin position="1358"/>
        <end position="1378"/>
    </location>
</feature>
<feature type="compositionally biased region" description="Polar residues" evidence="7">
    <location>
        <begin position="1240"/>
        <end position="1260"/>
    </location>
</feature>
<dbReference type="GO" id="GO:0005506">
    <property type="term" value="F:iron ion binding"/>
    <property type="evidence" value="ECO:0007669"/>
    <property type="project" value="InterPro"/>
</dbReference>
<dbReference type="Gene3D" id="1.10.630.10">
    <property type="entry name" value="Cytochrome P450"/>
    <property type="match status" value="2"/>
</dbReference>
<keyword evidence="6" id="KW-0349">Heme</keyword>
<reference evidence="9" key="1">
    <citation type="submission" date="2022-11" db="EMBL/GenBank/DDBJ databases">
        <title>Genome Sequence of Cubamyces cubensis.</title>
        <authorList>
            <person name="Buettner E."/>
        </authorList>
    </citation>
    <scope>NUCLEOTIDE SEQUENCE</scope>
    <source>
        <strain evidence="9">MPL-01</strain>
    </source>
</reference>
<evidence type="ECO:0000256" key="7">
    <source>
        <dbReference type="SAM" id="MobiDB-lite"/>
    </source>
</evidence>
<protein>
    <recommendedName>
        <fullName evidence="11">Cytochrome P450</fullName>
    </recommendedName>
</protein>
<keyword evidence="4" id="KW-0560">Oxidoreductase</keyword>
<keyword evidence="8" id="KW-1133">Transmembrane helix</keyword>
<evidence type="ECO:0000256" key="6">
    <source>
        <dbReference type="PIRSR" id="PIRSR602401-1"/>
    </source>
</evidence>
<accession>A0AAD7XDG4</accession>
<evidence type="ECO:0000256" key="1">
    <source>
        <dbReference type="ARBA" id="ARBA00001971"/>
    </source>
</evidence>
<evidence type="ECO:0000256" key="4">
    <source>
        <dbReference type="ARBA" id="ARBA00023002"/>
    </source>
</evidence>
<comment type="similarity">
    <text evidence="2">Belongs to the cytochrome P450 family.</text>
</comment>
<evidence type="ECO:0000256" key="5">
    <source>
        <dbReference type="ARBA" id="ARBA00023004"/>
    </source>
</evidence>
<dbReference type="CDD" id="cd11041">
    <property type="entry name" value="CYP503A1-like"/>
    <property type="match status" value="2"/>
</dbReference>
<evidence type="ECO:0000256" key="8">
    <source>
        <dbReference type="SAM" id="Phobius"/>
    </source>
</evidence>
<keyword evidence="5 6" id="KW-0408">Iron</keyword>
<evidence type="ECO:0000256" key="2">
    <source>
        <dbReference type="ARBA" id="ARBA00010617"/>
    </source>
</evidence>
<dbReference type="InterPro" id="IPR002401">
    <property type="entry name" value="Cyt_P450_E_grp-I"/>
</dbReference>
<keyword evidence="3 6" id="KW-0479">Metal-binding</keyword>
<dbReference type="InterPro" id="IPR001128">
    <property type="entry name" value="Cyt_P450"/>
</dbReference>
<dbReference type="Proteomes" id="UP001215151">
    <property type="component" value="Unassembled WGS sequence"/>
</dbReference>
<feature type="region of interest" description="Disordered" evidence="7">
    <location>
        <begin position="1338"/>
        <end position="1379"/>
    </location>
</feature>
<dbReference type="PRINTS" id="PR00463">
    <property type="entry name" value="EP450I"/>
</dbReference>
<dbReference type="SUPFAM" id="SSF48264">
    <property type="entry name" value="Cytochrome P450"/>
    <property type="match status" value="2"/>
</dbReference>
<name>A0AAD7XDG4_9APHY</name>
<gene>
    <name evidence="9" type="ORF">ONZ51_g940</name>
</gene>
<feature type="region of interest" description="Disordered" evidence="7">
    <location>
        <begin position="1828"/>
        <end position="1852"/>
    </location>
</feature>
<feature type="transmembrane region" description="Helical" evidence="8">
    <location>
        <begin position="6"/>
        <end position="25"/>
    </location>
</feature>
<comment type="caution">
    <text evidence="9">The sequence shown here is derived from an EMBL/GenBank/DDBJ whole genome shotgun (WGS) entry which is preliminary data.</text>
</comment>
<keyword evidence="8" id="KW-0812">Transmembrane</keyword>
<feature type="compositionally biased region" description="Polar residues" evidence="7">
    <location>
        <begin position="1296"/>
        <end position="1310"/>
    </location>
</feature>
<evidence type="ECO:0000256" key="3">
    <source>
        <dbReference type="ARBA" id="ARBA00022723"/>
    </source>
</evidence>
<dbReference type="EMBL" id="JAPEVG010000012">
    <property type="protein sequence ID" value="KAJ8496687.1"/>
    <property type="molecule type" value="Genomic_DNA"/>
</dbReference>
<evidence type="ECO:0008006" key="11">
    <source>
        <dbReference type="Google" id="ProtNLM"/>
    </source>
</evidence>
<dbReference type="GO" id="GO:0016705">
    <property type="term" value="F:oxidoreductase activity, acting on paired donors, with incorporation or reduction of molecular oxygen"/>
    <property type="evidence" value="ECO:0007669"/>
    <property type="project" value="InterPro"/>
</dbReference>
<organism evidence="9 10">
    <name type="scientific">Trametes cubensis</name>
    <dbReference type="NCBI Taxonomy" id="1111947"/>
    <lineage>
        <taxon>Eukaryota</taxon>
        <taxon>Fungi</taxon>
        <taxon>Dikarya</taxon>
        <taxon>Basidiomycota</taxon>
        <taxon>Agaricomycotina</taxon>
        <taxon>Agaricomycetes</taxon>
        <taxon>Polyporales</taxon>
        <taxon>Polyporaceae</taxon>
        <taxon>Trametes</taxon>
    </lineage>
</organism>
<dbReference type="PANTHER" id="PTHR46206">
    <property type="entry name" value="CYTOCHROME P450"/>
    <property type="match status" value="1"/>
</dbReference>
<proteinExistence type="inferred from homology"/>
<dbReference type="PROSITE" id="PS00086">
    <property type="entry name" value="CYTOCHROME_P450"/>
    <property type="match status" value="2"/>
</dbReference>
<dbReference type="Pfam" id="PF00067">
    <property type="entry name" value="p450"/>
    <property type="match status" value="2"/>
</dbReference>
<evidence type="ECO:0000313" key="10">
    <source>
        <dbReference type="Proteomes" id="UP001215151"/>
    </source>
</evidence>
<keyword evidence="10" id="KW-1185">Reference proteome</keyword>
<feature type="binding site" description="axial binding residue" evidence="6">
    <location>
        <position position="452"/>
    </location>
    <ligand>
        <name>heme</name>
        <dbReference type="ChEBI" id="CHEBI:30413"/>
    </ligand>
    <ligandPart>
        <name>Fe</name>
        <dbReference type="ChEBI" id="CHEBI:18248"/>
    </ligandPart>
</feature>
<dbReference type="GO" id="GO:0004497">
    <property type="term" value="F:monooxygenase activity"/>
    <property type="evidence" value="ECO:0007669"/>
    <property type="project" value="InterPro"/>
</dbReference>
<comment type="cofactor">
    <cofactor evidence="1 6">
        <name>heme</name>
        <dbReference type="ChEBI" id="CHEBI:30413"/>
    </cofactor>
</comment>